<feature type="region of interest" description="Disordered" evidence="1">
    <location>
        <begin position="103"/>
        <end position="217"/>
    </location>
</feature>
<feature type="region of interest" description="Disordered" evidence="1">
    <location>
        <begin position="234"/>
        <end position="270"/>
    </location>
</feature>
<sequence>MAGFFGKPNNYASSLFHNYRFRNCVDSYYTYKDEIEKKINEFYQNGQGNFCQNCISIRQHIFNRNNYLNYYCKNYPLHGKFIKEDQINDFIKQCPELSQCRRQQAQRDRKPVPPKHPTVGHCEKNGPCHGGAVPTKGVGGEAKTGPIIVSPETIKPGEKESLGKDTSYGEDGRTRLEKVVSNAREGTMHSGSSSSIMHVDASETRVGHPSSTFELGPTKTQHLSALSLSASSALSSGHGGYSAQTSSSAESGAFTVSEGKTSETKNVPSQMGNVQHIRDNRSYVKALDGRIVGDPVQVDTDLAFREPVNGRPTGITIIGGVSNGEGAHFNALHQKVTGSRGDLGGVHSSRIPCSKTTGEINQCSEEQYDRTHSAANRADVDDTQHIYLHGTNIKAPFGQVSNLAASQETQPIGKAAHSTHPQLGDVAQFSQPPQSELTDGEVERRGELAGGQRGHLGAQGHPPIQLYSNKGTFLPSIQSLGEAVQAQFERGKYSSKDVIFFQIAFFKKLQY</sequence>
<protein>
    <recommendedName>
        <fullName evidence="4">VIR protein</fullName>
    </recommendedName>
</protein>
<evidence type="ECO:0000256" key="1">
    <source>
        <dbReference type="SAM" id="MobiDB-lite"/>
    </source>
</evidence>
<proteinExistence type="predicted"/>
<evidence type="ECO:0008006" key="4">
    <source>
        <dbReference type="Google" id="ProtNLM"/>
    </source>
</evidence>
<reference evidence="2 3" key="1">
    <citation type="submission" date="2011-08" db="EMBL/GenBank/DDBJ databases">
        <title>The Genome Sequence of Plasmodium vivax Brazil I.</title>
        <authorList>
            <consortium name="The Broad Institute Genome Sequencing Platform"/>
            <consortium name="The Broad Institute Genome Sequencing Center for Infectious Disease"/>
            <person name="Neafsey D."/>
            <person name="Carlton J."/>
            <person name="Barnwell J."/>
            <person name="Collins W."/>
            <person name="Escalante A."/>
            <person name="Mullikin J."/>
            <person name="Saul A."/>
            <person name="Guigo R."/>
            <person name="Camara F."/>
            <person name="Young S.K."/>
            <person name="Zeng Q."/>
            <person name="Gargeya S."/>
            <person name="Fitzgerald M."/>
            <person name="Haas B."/>
            <person name="Abouelleil A."/>
            <person name="Alvarado L."/>
            <person name="Arachchi H.M."/>
            <person name="Berlin A."/>
            <person name="Brown A."/>
            <person name="Chapman S.B."/>
            <person name="Chen Z."/>
            <person name="Dunbar C."/>
            <person name="Freedman E."/>
            <person name="Gearin G."/>
            <person name="Gellesch M."/>
            <person name="Goldberg J."/>
            <person name="Griggs A."/>
            <person name="Gujja S."/>
            <person name="Heiman D."/>
            <person name="Howarth C."/>
            <person name="Larson L."/>
            <person name="Lui A."/>
            <person name="MacDonald P.J.P."/>
            <person name="Montmayeur A."/>
            <person name="Murphy C."/>
            <person name="Neiman D."/>
            <person name="Pearson M."/>
            <person name="Priest M."/>
            <person name="Roberts A."/>
            <person name="Saif S."/>
            <person name="Shea T."/>
            <person name="Shenoy N."/>
            <person name="Sisk P."/>
            <person name="Stolte C."/>
            <person name="Sykes S."/>
            <person name="Wortman J."/>
            <person name="Nusbaum C."/>
            <person name="Birren B."/>
        </authorList>
    </citation>
    <scope>NUCLEOTIDE SEQUENCE [LARGE SCALE GENOMIC DNA]</scope>
    <source>
        <strain evidence="2 3">Brazil I</strain>
    </source>
</reference>
<gene>
    <name evidence="2" type="ORF">PVBG_01348</name>
</gene>
<dbReference type="Proteomes" id="UP000053327">
    <property type="component" value="Unassembled WGS sequence"/>
</dbReference>
<evidence type="ECO:0000313" key="2">
    <source>
        <dbReference type="EMBL" id="KMZ85838.1"/>
    </source>
</evidence>
<organism evidence="2 3">
    <name type="scientific">Plasmodium vivax (strain Brazil I)</name>
    <dbReference type="NCBI Taxonomy" id="1033975"/>
    <lineage>
        <taxon>Eukaryota</taxon>
        <taxon>Sar</taxon>
        <taxon>Alveolata</taxon>
        <taxon>Apicomplexa</taxon>
        <taxon>Aconoidasida</taxon>
        <taxon>Haemosporida</taxon>
        <taxon>Plasmodiidae</taxon>
        <taxon>Plasmodium</taxon>
        <taxon>Plasmodium (Plasmodium)</taxon>
    </lineage>
</organism>
<name>A0A0J9VGS4_PLAV1</name>
<dbReference type="EMBL" id="KQ234829">
    <property type="protein sequence ID" value="KMZ85838.1"/>
    <property type="molecule type" value="Genomic_DNA"/>
</dbReference>
<dbReference type="AlphaFoldDB" id="A0A0J9VGS4"/>
<evidence type="ECO:0000313" key="3">
    <source>
        <dbReference type="Proteomes" id="UP000053327"/>
    </source>
</evidence>
<accession>A0A0J9VGS4</accession>